<keyword evidence="1 4" id="KW-0597">Phosphoprotein</keyword>
<dbReference type="PROSITE" id="PS51755">
    <property type="entry name" value="OMPR_PHOB"/>
    <property type="match status" value="1"/>
</dbReference>
<dbReference type="Pfam" id="PF00486">
    <property type="entry name" value="Trans_reg_C"/>
    <property type="match status" value="1"/>
</dbReference>
<dbReference type="GO" id="GO:0000156">
    <property type="term" value="F:phosphorelay response regulator activity"/>
    <property type="evidence" value="ECO:0007669"/>
    <property type="project" value="TreeGrafter"/>
</dbReference>
<evidence type="ECO:0000256" key="3">
    <source>
        <dbReference type="ARBA" id="ARBA00023125"/>
    </source>
</evidence>
<dbReference type="SMART" id="SM00862">
    <property type="entry name" value="Trans_reg_C"/>
    <property type="match status" value="1"/>
</dbReference>
<feature type="DNA-binding region" description="OmpR/PhoB-type" evidence="5">
    <location>
        <begin position="134"/>
        <end position="230"/>
    </location>
</feature>
<evidence type="ECO:0000256" key="1">
    <source>
        <dbReference type="ARBA" id="ARBA00022553"/>
    </source>
</evidence>
<dbReference type="Pfam" id="PF00072">
    <property type="entry name" value="Response_reg"/>
    <property type="match status" value="1"/>
</dbReference>
<dbReference type="InterPro" id="IPR036388">
    <property type="entry name" value="WH-like_DNA-bd_sf"/>
</dbReference>
<evidence type="ECO:0000313" key="8">
    <source>
        <dbReference type="EMBL" id="KGF33829.1"/>
    </source>
</evidence>
<dbReference type="PANTHER" id="PTHR48111">
    <property type="entry name" value="REGULATOR OF RPOS"/>
    <property type="match status" value="1"/>
</dbReference>
<evidence type="ECO:0000259" key="7">
    <source>
        <dbReference type="PROSITE" id="PS51755"/>
    </source>
</evidence>
<dbReference type="CDD" id="cd00383">
    <property type="entry name" value="trans_reg_C"/>
    <property type="match status" value="1"/>
</dbReference>
<dbReference type="PANTHER" id="PTHR48111:SF40">
    <property type="entry name" value="PHOSPHATE REGULON TRANSCRIPTIONAL REGULATORY PROTEIN PHOB"/>
    <property type="match status" value="1"/>
</dbReference>
<accession>A0A096BL24</accession>
<dbReference type="SUPFAM" id="SSF52172">
    <property type="entry name" value="CheY-like"/>
    <property type="match status" value="1"/>
</dbReference>
<dbReference type="Gene3D" id="3.40.50.2300">
    <property type="match status" value="1"/>
</dbReference>
<keyword evidence="3 5" id="KW-0238">DNA-binding</keyword>
<comment type="caution">
    <text evidence="8">The sequence shown here is derived from an EMBL/GenBank/DDBJ whole genome shotgun (WGS) entry which is preliminary data.</text>
</comment>
<evidence type="ECO:0000259" key="6">
    <source>
        <dbReference type="PROSITE" id="PS50110"/>
    </source>
</evidence>
<dbReference type="InterPro" id="IPR001867">
    <property type="entry name" value="OmpR/PhoB-type_DNA-bd"/>
</dbReference>
<dbReference type="Gene3D" id="1.10.10.10">
    <property type="entry name" value="Winged helix-like DNA-binding domain superfamily/Winged helix DNA-binding domain"/>
    <property type="match status" value="1"/>
</dbReference>
<evidence type="ECO:0000256" key="4">
    <source>
        <dbReference type="PROSITE-ProRule" id="PRU00169"/>
    </source>
</evidence>
<sequence length="231" mass="26583">MKENKYRILVVDDEQDLCEILKFNLETEGYVVETANSAEEAMTMDISSFNLLLLDVMMGEMSGFAMAKKLKENPMTANIPIIFLTARDTENDTVTGFNLGADDYISKPFSIREVLVRIRAVIRRTKESDDSTEPKTLKYQGLEMDLDKKTVTIDGEDVPFTKTEFELLHLFLSEKGHVFSRQELIDRIWPKDVLVLDRTVDVNITRLRKKIGRFAKCIVTRLGFGYYFDVL</sequence>
<feature type="domain" description="Response regulatory" evidence="6">
    <location>
        <begin position="7"/>
        <end position="122"/>
    </location>
</feature>
<dbReference type="InterPro" id="IPR039420">
    <property type="entry name" value="WalR-like"/>
</dbReference>
<dbReference type="GO" id="GO:0006355">
    <property type="term" value="P:regulation of DNA-templated transcription"/>
    <property type="evidence" value="ECO:0007669"/>
    <property type="project" value="InterPro"/>
</dbReference>
<keyword evidence="2" id="KW-0902">Two-component regulatory system</keyword>
<dbReference type="RefSeq" id="WP_036874254.1">
    <property type="nucleotide sequence ID" value="NZ_JRNN01000078.1"/>
</dbReference>
<gene>
    <name evidence="8" type="ORF">HMPREF2137_10435</name>
</gene>
<protein>
    <submittedName>
        <fullName evidence="8">Chemotaxis protein CheY</fullName>
    </submittedName>
</protein>
<dbReference type="OrthoDB" id="9790442at2"/>
<evidence type="ECO:0000256" key="2">
    <source>
        <dbReference type="ARBA" id="ARBA00023012"/>
    </source>
</evidence>
<dbReference type="InterPro" id="IPR011006">
    <property type="entry name" value="CheY-like_superfamily"/>
</dbReference>
<dbReference type="PROSITE" id="PS50110">
    <property type="entry name" value="RESPONSE_REGULATORY"/>
    <property type="match status" value="1"/>
</dbReference>
<dbReference type="AlphaFoldDB" id="A0A096BL24"/>
<dbReference type="InterPro" id="IPR016032">
    <property type="entry name" value="Sig_transdc_resp-reg_C-effctor"/>
</dbReference>
<dbReference type="Gene3D" id="6.10.250.690">
    <property type="match status" value="1"/>
</dbReference>
<proteinExistence type="predicted"/>
<evidence type="ECO:0000313" key="9">
    <source>
        <dbReference type="Proteomes" id="UP000029556"/>
    </source>
</evidence>
<feature type="modified residue" description="4-aspartylphosphate" evidence="4">
    <location>
        <position position="55"/>
    </location>
</feature>
<reference evidence="8 9" key="1">
    <citation type="submission" date="2014-07" db="EMBL/GenBank/DDBJ databases">
        <authorList>
            <person name="McCorrison J."/>
            <person name="Sanka R."/>
            <person name="Torralba M."/>
            <person name="Gillis M."/>
            <person name="Haft D.H."/>
            <person name="Methe B."/>
            <person name="Sutton G."/>
            <person name="Nelson K.E."/>
        </authorList>
    </citation>
    <scope>NUCLEOTIDE SEQUENCE [LARGE SCALE GENOMIC DNA]</scope>
    <source>
        <strain evidence="8 9">DNF00853</strain>
    </source>
</reference>
<dbReference type="GO" id="GO:0032993">
    <property type="term" value="C:protein-DNA complex"/>
    <property type="evidence" value="ECO:0007669"/>
    <property type="project" value="TreeGrafter"/>
</dbReference>
<dbReference type="SMART" id="SM00448">
    <property type="entry name" value="REC"/>
    <property type="match status" value="1"/>
</dbReference>
<evidence type="ECO:0000256" key="5">
    <source>
        <dbReference type="PROSITE-ProRule" id="PRU01091"/>
    </source>
</evidence>
<feature type="domain" description="OmpR/PhoB-type" evidence="7">
    <location>
        <begin position="134"/>
        <end position="230"/>
    </location>
</feature>
<dbReference type="Proteomes" id="UP000029556">
    <property type="component" value="Unassembled WGS sequence"/>
</dbReference>
<dbReference type="EMBL" id="JRNN01000078">
    <property type="protein sequence ID" value="KGF33829.1"/>
    <property type="molecule type" value="Genomic_DNA"/>
</dbReference>
<dbReference type="GO" id="GO:0005829">
    <property type="term" value="C:cytosol"/>
    <property type="evidence" value="ECO:0007669"/>
    <property type="project" value="TreeGrafter"/>
</dbReference>
<dbReference type="InterPro" id="IPR001789">
    <property type="entry name" value="Sig_transdc_resp-reg_receiver"/>
</dbReference>
<dbReference type="SUPFAM" id="SSF46894">
    <property type="entry name" value="C-terminal effector domain of the bipartite response regulators"/>
    <property type="match status" value="1"/>
</dbReference>
<name>A0A096BL24_9BACT</name>
<organism evidence="8 9">
    <name type="scientific">Hoylesella buccalis DNF00853</name>
    <dbReference type="NCBI Taxonomy" id="1401074"/>
    <lineage>
        <taxon>Bacteria</taxon>
        <taxon>Pseudomonadati</taxon>
        <taxon>Bacteroidota</taxon>
        <taxon>Bacteroidia</taxon>
        <taxon>Bacteroidales</taxon>
        <taxon>Prevotellaceae</taxon>
        <taxon>Hoylesella</taxon>
    </lineage>
</organism>
<dbReference type="GO" id="GO:0000976">
    <property type="term" value="F:transcription cis-regulatory region binding"/>
    <property type="evidence" value="ECO:0007669"/>
    <property type="project" value="TreeGrafter"/>
</dbReference>